<dbReference type="GO" id="GO:0016746">
    <property type="term" value="F:acyltransferase activity"/>
    <property type="evidence" value="ECO:0007669"/>
    <property type="project" value="UniProtKB-KW"/>
</dbReference>
<evidence type="ECO:0000313" key="3">
    <source>
        <dbReference type="Proteomes" id="UP001589793"/>
    </source>
</evidence>
<comment type="caution">
    <text evidence="2">The sequence shown here is derived from an EMBL/GenBank/DDBJ whole genome shotgun (WGS) entry which is preliminary data.</text>
</comment>
<dbReference type="EMBL" id="JBHLSV010000002">
    <property type="protein sequence ID" value="MFC0672868.1"/>
    <property type="molecule type" value="Genomic_DNA"/>
</dbReference>
<dbReference type="Proteomes" id="UP001589793">
    <property type="component" value="Unassembled WGS sequence"/>
</dbReference>
<name>A0ABV6RAE6_9MICO</name>
<keyword evidence="2" id="KW-0808">Transferase</keyword>
<dbReference type="PROSITE" id="PS51186">
    <property type="entry name" value="GNAT"/>
    <property type="match status" value="1"/>
</dbReference>
<evidence type="ECO:0000259" key="1">
    <source>
        <dbReference type="PROSITE" id="PS51186"/>
    </source>
</evidence>
<dbReference type="Pfam" id="PF00583">
    <property type="entry name" value="Acetyltransf_1"/>
    <property type="match status" value="1"/>
</dbReference>
<dbReference type="Gene3D" id="3.40.630.30">
    <property type="match status" value="1"/>
</dbReference>
<dbReference type="InterPro" id="IPR000182">
    <property type="entry name" value="GNAT_dom"/>
</dbReference>
<dbReference type="EC" id="2.3.1.-" evidence="2"/>
<dbReference type="SUPFAM" id="SSF55729">
    <property type="entry name" value="Acyl-CoA N-acyltransferases (Nat)"/>
    <property type="match status" value="1"/>
</dbReference>
<reference evidence="2 3" key="1">
    <citation type="submission" date="2024-09" db="EMBL/GenBank/DDBJ databases">
        <authorList>
            <person name="Sun Q."/>
            <person name="Mori K."/>
        </authorList>
    </citation>
    <scope>NUCLEOTIDE SEQUENCE [LARGE SCALE GENOMIC DNA]</scope>
    <source>
        <strain evidence="2 3">CICC 10874</strain>
    </source>
</reference>
<gene>
    <name evidence="2" type="ORF">ACFFF6_02740</name>
</gene>
<dbReference type="InterPro" id="IPR051554">
    <property type="entry name" value="Acetyltransferase_Eis"/>
</dbReference>
<proteinExistence type="predicted"/>
<organism evidence="2 3">
    <name type="scientific">Brachybacterium hainanense</name>
    <dbReference type="NCBI Taxonomy" id="1541174"/>
    <lineage>
        <taxon>Bacteria</taxon>
        <taxon>Bacillati</taxon>
        <taxon>Actinomycetota</taxon>
        <taxon>Actinomycetes</taxon>
        <taxon>Micrococcales</taxon>
        <taxon>Dermabacteraceae</taxon>
        <taxon>Brachybacterium</taxon>
    </lineage>
</organism>
<feature type="domain" description="N-acetyltransferase" evidence="1">
    <location>
        <begin position="131"/>
        <end position="281"/>
    </location>
</feature>
<dbReference type="InterPro" id="IPR016181">
    <property type="entry name" value="Acyl_CoA_acyltransferase"/>
</dbReference>
<dbReference type="RefSeq" id="WP_376977998.1">
    <property type="nucleotide sequence ID" value="NZ_JBHLSV010000002.1"/>
</dbReference>
<keyword evidence="3" id="KW-1185">Reference proteome</keyword>
<evidence type="ECO:0000313" key="2">
    <source>
        <dbReference type="EMBL" id="MFC0672868.1"/>
    </source>
</evidence>
<dbReference type="PANTHER" id="PTHR37817:SF1">
    <property type="entry name" value="N-ACETYLTRANSFERASE EIS"/>
    <property type="match status" value="1"/>
</dbReference>
<sequence>MIPLDHVVVTAELEGLRTLARLDRPKIAVRHEDLPGASCHWMPSSGPGQRDLVRLRPGSRIPLPEILRSLVASRRRARGTGVELRGAESSFVGAADLMARIGARRNLGLPRALMLLDLDDLDAEAAPVPGMAVAVADDEESLRALRRVVSQVFADTSAEQAADIDVEADFYHAPGEMTYVAVRDAEDRIMSTGSILISGGVASIWSVATMPEQRGRGAASAATWAACVEARRRGAHAAALRTDDDLASDGGLYARLGFALVGHEQIWDIDDLDAIGDLLEA</sequence>
<accession>A0ABV6RAE6</accession>
<protein>
    <submittedName>
        <fullName evidence="2">GNAT family N-acetyltransferase</fullName>
        <ecNumber evidence="2">2.3.1.-</ecNumber>
    </submittedName>
</protein>
<keyword evidence="2" id="KW-0012">Acyltransferase</keyword>
<dbReference type="PANTHER" id="PTHR37817">
    <property type="entry name" value="N-ACETYLTRANSFERASE EIS"/>
    <property type="match status" value="1"/>
</dbReference>